<dbReference type="SUPFAM" id="SSF53300">
    <property type="entry name" value="vWA-like"/>
    <property type="match status" value="1"/>
</dbReference>
<dbReference type="EMBL" id="GAIX01005447">
    <property type="protein sequence ID" value="JAA87113.1"/>
    <property type="molecule type" value="Transcribed_RNA"/>
</dbReference>
<proteinExistence type="predicted"/>
<feature type="non-terminal residue" evidence="1">
    <location>
        <position position="143"/>
    </location>
</feature>
<reference evidence="1" key="1">
    <citation type="journal article" date="2013" name="BMC Genomics">
        <title>Unscrambling butterfly oogenesis.</title>
        <authorList>
            <person name="Carter J.M."/>
            <person name="Baker S.C."/>
            <person name="Pink R."/>
            <person name="Carter D.R."/>
            <person name="Collins A."/>
            <person name="Tomlin J."/>
            <person name="Gibbs M."/>
            <person name="Breuker C.J."/>
        </authorList>
    </citation>
    <scope>NUCLEOTIDE SEQUENCE</scope>
    <source>
        <tissue evidence="1">Ovary</tissue>
    </source>
</reference>
<sequence>MMGRKIEQLRNAMDAILSDLNPNDYFNIVEFNSDVTVHELKEADDVQSDWKSHATLVPPSRASPENINKAKVIVSELDVSGVTNIFNALDVAINLVRQDVPEANESESTVGNAGTKGTVTNIEHGINKKKELERMIIFLTDGD</sequence>
<accession>S4PCF6</accession>
<name>S4PCF6_9NEOP</name>
<dbReference type="InterPro" id="IPR050934">
    <property type="entry name" value="ITIH"/>
</dbReference>
<dbReference type="PANTHER" id="PTHR10338">
    <property type="entry name" value="INTER-ALPHA-TRYPSIN INHIBITOR HEAVY CHAIN FAMILY MEMBER"/>
    <property type="match status" value="1"/>
</dbReference>
<dbReference type="Gene3D" id="3.40.50.410">
    <property type="entry name" value="von Willebrand factor, type A domain"/>
    <property type="match status" value="1"/>
</dbReference>
<protein>
    <submittedName>
        <fullName evidence="1">Inter-alpha-trypsin inhibitor heavy chain H4</fullName>
    </submittedName>
</protein>
<evidence type="ECO:0000313" key="1">
    <source>
        <dbReference type="EMBL" id="JAA87113.1"/>
    </source>
</evidence>
<dbReference type="InterPro" id="IPR036465">
    <property type="entry name" value="vWFA_dom_sf"/>
</dbReference>
<dbReference type="GO" id="GO:0032991">
    <property type="term" value="C:protein-containing complex"/>
    <property type="evidence" value="ECO:0007669"/>
    <property type="project" value="UniProtKB-ARBA"/>
</dbReference>
<dbReference type="AlphaFoldDB" id="S4PCF6"/>
<reference evidence="1" key="2">
    <citation type="submission" date="2013-05" db="EMBL/GenBank/DDBJ databases">
        <authorList>
            <person name="Carter J.-M."/>
            <person name="Baker S.C."/>
            <person name="Pink R."/>
            <person name="Carter D.R.F."/>
            <person name="Collins A."/>
            <person name="Tomlin J."/>
            <person name="Gibbs M."/>
            <person name="Breuker C.J."/>
        </authorList>
    </citation>
    <scope>NUCLEOTIDE SEQUENCE</scope>
    <source>
        <tissue evidence="1">Ovary</tissue>
    </source>
</reference>
<dbReference type="PANTHER" id="PTHR10338:SF108">
    <property type="entry name" value="INTER-ALPHA-TRYPSIN INHIBITOR HEAVY CHAIN H4-LIKE PROTEIN"/>
    <property type="match status" value="1"/>
</dbReference>
<organism evidence="1">
    <name type="scientific">Pararge aegeria</name>
    <name type="common">speckled wood butterfly</name>
    <dbReference type="NCBI Taxonomy" id="116150"/>
    <lineage>
        <taxon>Eukaryota</taxon>
        <taxon>Metazoa</taxon>
        <taxon>Ecdysozoa</taxon>
        <taxon>Arthropoda</taxon>
        <taxon>Hexapoda</taxon>
        <taxon>Insecta</taxon>
        <taxon>Pterygota</taxon>
        <taxon>Neoptera</taxon>
        <taxon>Endopterygota</taxon>
        <taxon>Lepidoptera</taxon>
        <taxon>Glossata</taxon>
        <taxon>Ditrysia</taxon>
        <taxon>Papilionoidea</taxon>
        <taxon>Nymphalidae</taxon>
        <taxon>Satyrinae</taxon>
        <taxon>Satyrini</taxon>
        <taxon>Parargina</taxon>
        <taxon>Pararge</taxon>
    </lineage>
</organism>